<dbReference type="InterPro" id="IPR032466">
    <property type="entry name" value="Metal_Hydrolase"/>
</dbReference>
<dbReference type="PROSITE" id="PS51365">
    <property type="entry name" value="RENAL_DIPEPTIDASE_2"/>
    <property type="match status" value="1"/>
</dbReference>
<sequence length="385" mass="41485">MTEIARRHLLLTGAAAALLPAAVQAATTIPGPTGATSIRDMLVINALGGLGNPNVKPADGASRAEKLRIDQRALDDARRSGLHVVNSTIGWVAGPEEPFEFSVRETASTLLQIRNQPRDLTLILTAGDIERARAEGKIGIIMGFQNAAMFGKDASRVDLFADMGVRVMQLTYNVQNDLGSGSLMPEDQGLTNFGREVMARIEANKVMVDLSHSNRQTCLDAIKAATRPLSINHTGCRAITDLARNKTDAEMRGVADKGGFVGIYFMPFLAKGRVATADDVATHILHAVKVAGEDHVGIGTDGYVTSYDDMDAYMEELRKENEQRVKLGIAAAGESATTTPFIMDLRGPGQFQKLADLLLAKGLKTGQVEKILGRNFLRFARDVWG</sequence>
<dbReference type="KEGG" id="ncb:C0V82_07935"/>
<dbReference type="PANTHER" id="PTHR10443">
    <property type="entry name" value="MICROSOMAL DIPEPTIDASE"/>
    <property type="match status" value="1"/>
</dbReference>
<dbReference type="AlphaFoldDB" id="A0A2K9NAK0"/>
<name>A0A2K9NAK0_9PROT</name>
<dbReference type="SUPFAM" id="SSF51556">
    <property type="entry name" value="Metallo-dependent hydrolases"/>
    <property type="match status" value="1"/>
</dbReference>
<dbReference type="Gene3D" id="3.20.20.140">
    <property type="entry name" value="Metal-dependent hydrolases"/>
    <property type="match status" value="1"/>
</dbReference>
<gene>
    <name evidence="1" type="ORF">C0V82_07935</name>
</gene>
<keyword evidence="2" id="KW-1185">Reference proteome</keyword>
<dbReference type="EMBL" id="CP025611">
    <property type="protein sequence ID" value="AUN30171.1"/>
    <property type="molecule type" value="Genomic_DNA"/>
</dbReference>
<accession>A0A2K9NAK0</accession>
<proteinExistence type="predicted"/>
<dbReference type="GO" id="GO:0006508">
    <property type="term" value="P:proteolysis"/>
    <property type="evidence" value="ECO:0007669"/>
    <property type="project" value="InterPro"/>
</dbReference>
<dbReference type="RefSeq" id="WP_102111870.1">
    <property type="nucleotide sequence ID" value="NZ_BMGN01000002.1"/>
</dbReference>
<organism evidence="1 2">
    <name type="scientific">Niveispirillum cyanobacteriorum</name>
    <dbReference type="NCBI Taxonomy" id="1612173"/>
    <lineage>
        <taxon>Bacteria</taxon>
        <taxon>Pseudomonadati</taxon>
        <taxon>Pseudomonadota</taxon>
        <taxon>Alphaproteobacteria</taxon>
        <taxon>Rhodospirillales</taxon>
        <taxon>Azospirillaceae</taxon>
        <taxon>Niveispirillum</taxon>
    </lineage>
</organism>
<reference evidence="1 2" key="1">
    <citation type="submission" date="2017-12" db="EMBL/GenBank/DDBJ databases">
        <title>Genomes of bacteria within cyanobacterial aggregates.</title>
        <authorList>
            <person name="Cai H."/>
        </authorList>
    </citation>
    <scope>NUCLEOTIDE SEQUENCE [LARGE SCALE GENOMIC DNA]</scope>
    <source>
        <strain evidence="1 2">TH16</strain>
    </source>
</reference>
<evidence type="ECO:0000313" key="2">
    <source>
        <dbReference type="Proteomes" id="UP000234752"/>
    </source>
</evidence>
<dbReference type="Pfam" id="PF01244">
    <property type="entry name" value="Peptidase_M19"/>
    <property type="match status" value="1"/>
</dbReference>
<dbReference type="Proteomes" id="UP000234752">
    <property type="component" value="Chromosome eg_1"/>
</dbReference>
<dbReference type="InterPro" id="IPR008257">
    <property type="entry name" value="Pept_M19"/>
</dbReference>
<dbReference type="PROSITE" id="PS51318">
    <property type="entry name" value="TAT"/>
    <property type="match status" value="1"/>
</dbReference>
<evidence type="ECO:0000313" key="1">
    <source>
        <dbReference type="EMBL" id="AUN30171.1"/>
    </source>
</evidence>
<protein>
    <submittedName>
        <fullName evidence="1">Peptidase M19</fullName>
    </submittedName>
</protein>
<dbReference type="OrthoDB" id="9804920at2"/>
<dbReference type="PANTHER" id="PTHR10443:SF12">
    <property type="entry name" value="DIPEPTIDASE"/>
    <property type="match status" value="1"/>
</dbReference>
<dbReference type="InterPro" id="IPR006311">
    <property type="entry name" value="TAT_signal"/>
</dbReference>
<dbReference type="GO" id="GO:0070573">
    <property type="term" value="F:metallodipeptidase activity"/>
    <property type="evidence" value="ECO:0007669"/>
    <property type="project" value="InterPro"/>
</dbReference>